<sequence length="66" mass="7521">MRAFEVHQVYHHTLVKLAFLVVGFGMADPLGEYLRNALPDVVKLAVGFQTLECDWHEEEHAPLFAL</sequence>
<keyword evidence="2" id="KW-1185">Reference proteome</keyword>
<comment type="caution">
    <text evidence="1">The sequence shown here is derived from an EMBL/GenBank/DDBJ whole genome shotgun (WGS) entry which is preliminary data.</text>
</comment>
<gene>
    <name evidence="1" type="ORF">KSF_083960</name>
</gene>
<accession>A0A8J3N786</accession>
<dbReference type="Proteomes" id="UP000597444">
    <property type="component" value="Unassembled WGS sequence"/>
</dbReference>
<evidence type="ECO:0000313" key="2">
    <source>
        <dbReference type="Proteomes" id="UP000597444"/>
    </source>
</evidence>
<evidence type="ECO:0000313" key="1">
    <source>
        <dbReference type="EMBL" id="GHO98348.1"/>
    </source>
</evidence>
<protein>
    <submittedName>
        <fullName evidence="1">Uncharacterized protein</fullName>
    </submittedName>
</protein>
<proteinExistence type="predicted"/>
<dbReference type="EMBL" id="BNJK01000002">
    <property type="protein sequence ID" value="GHO98348.1"/>
    <property type="molecule type" value="Genomic_DNA"/>
</dbReference>
<reference evidence="1" key="1">
    <citation type="submission" date="2020-10" db="EMBL/GenBank/DDBJ databases">
        <title>Taxonomic study of unclassified bacteria belonging to the class Ktedonobacteria.</title>
        <authorList>
            <person name="Yabe S."/>
            <person name="Wang C.M."/>
            <person name="Zheng Y."/>
            <person name="Sakai Y."/>
            <person name="Cavaletti L."/>
            <person name="Monciardini P."/>
            <person name="Donadio S."/>
        </authorList>
    </citation>
    <scope>NUCLEOTIDE SEQUENCE</scope>
    <source>
        <strain evidence="1">ID150040</strain>
    </source>
</reference>
<organism evidence="1 2">
    <name type="scientific">Reticulibacter mediterranei</name>
    <dbReference type="NCBI Taxonomy" id="2778369"/>
    <lineage>
        <taxon>Bacteria</taxon>
        <taxon>Bacillati</taxon>
        <taxon>Chloroflexota</taxon>
        <taxon>Ktedonobacteria</taxon>
        <taxon>Ktedonobacterales</taxon>
        <taxon>Reticulibacteraceae</taxon>
        <taxon>Reticulibacter</taxon>
    </lineage>
</organism>
<dbReference type="AlphaFoldDB" id="A0A8J3N786"/>
<name>A0A8J3N786_9CHLR</name>